<organism evidence="2 3">
    <name type="scientific">Pseudovibrio ascidiaceicola</name>
    <dbReference type="NCBI Taxonomy" id="285279"/>
    <lineage>
        <taxon>Bacteria</taxon>
        <taxon>Pseudomonadati</taxon>
        <taxon>Pseudomonadota</taxon>
        <taxon>Alphaproteobacteria</taxon>
        <taxon>Hyphomicrobiales</taxon>
        <taxon>Stappiaceae</taxon>
        <taxon>Pseudovibrio</taxon>
    </lineage>
</organism>
<proteinExistence type="predicted"/>
<dbReference type="EMBL" id="FOSK01000018">
    <property type="protein sequence ID" value="SFL14239.1"/>
    <property type="molecule type" value="Genomic_DNA"/>
</dbReference>
<gene>
    <name evidence="2" type="ORF">SAMN04488518_1185</name>
</gene>
<evidence type="ECO:0000313" key="2">
    <source>
        <dbReference type="EMBL" id="SFL14239.1"/>
    </source>
</evidence>
<dbReference type="Proteomes" id="UP000199598">
    <property type="component" value="Unassembled WGS sequence"/>
</dbReference>
<protein>
    <recommendedName>
        <fullName evidence="1">DUF6538 domain-containing protein</fullName>
    </recommendedName>
</protein>
<keyword evidence="3" id="KW-1185">Reference proteome</keyword>
<evidence type="ECO:0000313" key="3">
    <source>
        <dbReference type="Proteomes" id="UP000199598"/>
    </source>
</evidence>
<name>A0A1I4F9N5_9HYPH</name>
<evidence type="ECO:0000259" key="1">
    <source>
        <dbReference type="Pfam" id="PF20172"/>
    </source>
</evidence>
<accession>A0A1I4F9N5</accession>
<dbReference type="InterPro" id="IPR046668">
    <property type="entry name" value="DUF6538"/>
</dbReference>
<dbReference type="RefSeq" id="WP_139226399.1">
    <property type="nucleotide sequence ID" value="NZ_FOSK01000018.1"/>
</dbReference>
<sequence>MAHTISRGMYYFVKRVPKRFASVDLRSRTQLSLKTQSPDVAQKKSLIIEERLAAYWEALLAEDHEGAKAHYEAVVNFAEVQGMPSCHRKRLLQCLKVACSIELK</sequence>
<feature type="domain" description="DUF6538" evidence="1">
    <location>
        <begin position="7"/>
        <end position="59"/>
    </location>
</feature>
<dbReference type="Pfam" id="PF20172">
    <property type="entry name" value="DUF6538"/>
    <property type="match status" value="1"/>
</dbReference>
<reference evidence="2 3" key="1">
    <citation type="submission" date="2016-10" db="EMBL/GenBank/DDBJ databases">
        <authorList>
            <person name="Varghese N."/>
            <person name="Submissions S."/>
        </authorList>
    </citation>
    <scope>NUCLEOTIDE SEQUENCE [LARGE SCALE GENOMIC DNA]</scope>
    <source>
        <strain evidence="2 3">DSM 16392</strain>
    </source>
</reference>
<comment type="caution">
    <text evidence="2">The sequence shown here is derived from an EMBL/GenBank/DDBJ whole genome shotgun (WGS) entry which is preliminary data.</text>
</comment>